<comment type="caution">
    <text evidence="3">The sequence shown here is derived from an EMBL/GenBank/DDBJ whole genome shotgun (WGS) entry which is preliminary data.</text>
</comment>
<keyword evidence="1" id="KW-0732">Signal</keyword>
<dbReference type="EMBL" id="JACOOJ010000004">
    <property type="protein sequence ID" value="MBC5631853.1"/>
    <property type="molecule type" value="Genomic_DNA"/>
</dbReference>
<keyword evidence="4" id="KW-1185">Reference proteome</keyword>
<feature type="chain" id="PRO_5047130267" description="DUF6565 domain-containing protein" evidence="1">
    <location>
        <begin position="24"/>
        <end position="116"/>
    </location>
</feature>
<reference evidence="3 4" key="1">
    <citation type="submission" date="2020-08" db="EMBL/GenBank/DDBJ databases">
        <title>Genome public.</title>
        <authorList>
            <person name="Liu C."/>
            <person name="Sun Q."/>
        </authorList>
    </citation>
    <scope>NUCLEOTIDE SEQUENCE [LARGE SCALE GENOMIC DNA]</scope>
    <source>
        <strain evidence="3 4">NSJ-79</strain>
    </source>
</reference>
<evidence type="ECO:0000313" key="4">
    <source>
        <dbReference type="Proteomes" id="UP000651475"/>
    </source>
</evidence>
<sequence length="116" mass="13333">MKTKLMMFMAVVALFVLSGCSDSKESYVKDFKKFIEKVEAAGSDYTEEDWKKADEKFEAFTGDRYEKFSSELTIDEQVEITKLKAAYATRRGLSTLKNGMDKLLDSDILKMEKNKK</sequence>
<feature type="domain" description="DUF6565" evidence="2">
    <location>
        <begin position="38"/>
        <end position="101"/>
    </location>
</feature>
<feature type="signal peptide" evidence="1">
    <location>
        <begin position="1"/>
        <end position="23"/>
    </location>
</feature>
<evidence type="ECO:0000256" key="1">
    <source>
        <dbReference type="SAM" id="SignalP"/>
    </source>
</evidence>
<dbReference type="Pfam" id="PF20203">
    <property type="entry name" value="DUF6565"/>
    <property type="match status" value="1"/>
</dbReference>
<evidence type="ECO:0000313" key="3">
    <source>
        <dbReference type="EMBL" id="MBC5631853.1"/>
    </source>
</evidence>
<name>A0ABR7DMG5_9BACT</name>
<accession>A0ABR7DMG5</accession>
<gene>
    <name evidence="3" type="ORF">H8S65_03525</name>
</gene>
<dbReference type="InterPro" id="IPR046695">
    <property type="entry name" value="DUF6565"/>
</dbReference>
<dbReference type="RefSeq" id="WP_186928584.1">
    <property type="nucleotide sequence ID" value="NZ_JACOOJ010000004.1"/>
</dbReference>
<dbReference type="Proteomes" id="UP000651475">
    <property type="component" value="Unassembled WGS sequence"/>
</dbReference>
<proteinExistence type="predicted"/>
<evidence type="ECO:0000259" key="2">
    <source>
        <dbReference type="Pfam" id="PF20203"/>
    </source>
</evidence>
<dbReference type="PROSITE" id="PS51257">
    <property type="entry name" value="PROKAR_LIPOPROTEIN"/>
    <property type="match status" value="1"/>
</dbReference>
<organism evidence="3 4">
    <name type="scientific">Parabacteroides hominis</name>
    <dbReference type="NCBI Taxonomy" id="2763057"/>
    <lineage>
        <taxon>Bacteria</taxon>
        <taxon>Pseudomonadati</taxon>
        <taxon>Bacteroidota</taxon>
        <taxon>Bacteroidia</taxon>
        <taxon>Bacteroidales</taxon>
        <taxon>Tannerellaceae</taxon>
        <taxon>Parabacteroides</taxon>
    </lineage>
</organism>
<protein>
    <recommendedName>
        <fullName evidence="2">DUF6565 domain-containing protein</fullName>
    </recommendedName>
</protein>